<dbReference type="GO" id="GO:0003743">
    <property type="term" value="F:translation initiation factor activity"/>
    <property type="evidence" value="ECO:0007669"/>
    <property type="project" value="UniProtKB-KW"/>
</dbReference>
<dbReference type="PROSITE" id="PS50296">
    <property type="entry name" value="SUI1"/>
    <property type="match status" value="1"/>
</dbReference>
<dbReference type="OrthoDB" id="9792915at2"/>
<dbReference type="CDD" id="cd11567">
    <property type="entry name" value="YciH_like"/>
    <property type="match status" value="1"/>
</dbReference>
<dbReference type="GO" id="GO:0002188">
    <property type="term" value="P:translation reinitiation"/>
    <property type="evidence" value="ECO:0007669"/>
    <property type="project" value="TreeGrafter"/>
</dbReference>
<name>A0A2M9A8P0_9BACT</name>
<dbReference type="Proteomes" id="UP000231134">
    <property type="component" value="Unassembled WGS sequence"/>
</dbReference>
<dbReference type="SUPFAM" id="SSF55159">
    <property type="entry name" value="eIF1-like"/>
    <property type="match status" value="1"/>
</dbReference>
<evidence type="ECO:0000313" key="6">
    <source>
        <dbReference type="Proteomes" id="UP000231134"/>
    </source>
</evidence>
<evidence type="ECO:0000256" key="1">
    <source>
        <dbReference type="ARBA" id="ARBA00005422"/>
    </source>
</evidence>
<evidence type="ECO:0000256" key="2">
    <source>
        <dbReference type="ARBA" id="ARBA00022845"/>
    </source>
</evidence>
<comment type="similarity">
    <text evidence="1">Belongs to the SUI1 family.</text>
</comment>
<dbReference type="PIRSF" id="PIRSF037511">
    <property type="entry name" value="Transl_init_SUI1_pro"/>
    <property type="match status" value="1"/>
</dbReference>
<evidence type="ECO:0000313" key="5">
    <source>
        <dbReference type="EMBL" id="PJJ42038.1"/>
    </source>
</evidence>
<keyword evidence="2" id="KW-0810">Translation regulation</keyword>
<dbReference type="InterPro" id="IPR036877">
    <property type="entry name" value="SUI1_dom_sf"/>
</dbReference>
<dbReference type="InterPro" id="IPR001950">
    <property type="entry name" value="SUI1"/>
</dbReference>
<dbReference type="RefSeq" id="WP_100425932.1">
    <property type="nucleotide sequence ID" value="NZ_JAQXKX010000054.1"/>
</dbReference>
<dbReference type="Pfam" id="PF01253">
    <property type="entry name" value="SUI1"/>
    <property type="match status" value="1"/>
</dbReference>
<dbReference type="PANTHER" id="PTHR12789:SF0">
    <property type="entry name" value="DENSITY-REGULATED PROTEIN"/>
    <property type="match status" value="1"/>
</dbReference>
<comment type="caution">
    <text evidence="5">The sequence shown here is derived from an EMBL/GenBank/DDBJ whole genome shotgun (WGS) entry which is preliminary data.</text>
</comment>
<proteinExistence type="inferred from homology"/>
<gene>
    <name evidence="5" type="ORF">BGX16_2053</name>
</gene>
<dbReference type="EMBL" id="PGEX01000001">
    <property type="protein sequence ID" value="PJJ42038.1"/>
    <property type="molecule type" value="Genomic_DNA"/>
</dbReference>
<sequence length="107" mass="11624">MIEERSSLVYVTGKGKIEQPKPVTERPKTDGVVRILLKRLGGNKMVSVVTGVDLDANALADLGRDLKRKCGTGGTVKDFQIEIQGDKRNVLKAELEKRGYTVKLAGG</sequence>
<evidence type="ECO:0000256" key="3">
    <source>
        <dbReference type="ARBA" id="ARBA00022917"/>
    </source>
</evidence>
<protein>
    <submittedName>
        <fullName evidence="5">Translation initiation factor 1 (eIF-1/SUI1)</fullName>
    </submittedName>
</protein>
<feature type="domain" description="SUI1" evidence="4">
    <location>
        <begin position="33"/>
        <end position="99"/>
    </location>
</feature>
<dbReference type="GO" id="GO:0006417">
    <property type="term" value="P:regulation of translation"/>
    <property type="evidence" value="ECO:0007669"/>
    <property type="project" value="UniProtKB-KW"/>
</dbReference>
<dbReference type="PANTHER" id="PTHR12789">
    <property type="entry name" value="DENSITY-REGULATED PROTEIN HOMOLOG"/>
    <property type="match status" value="1"/>
</dbReference>
<keyword evidence="6" id="KW-1185">Reference proteome</keyword>
<dbReference type="Gene3D" id="3.30.780.10">
    <property type="entry name" value="SUI1-like domain"/>
    <property type="match status" value="1"/>
</dbReference>
<accession>A0A2M9A8P0</accession>
<dbReference type="InterPro" id="IPR005872">
    <property type="entry name" value="SUI1_arc_bac"/>
</dbReference>
<dbReference type="AlphaFoldDB" id="A0A2M9A8P0"/>
<dbReference type="GO" id="GO:0001731">
    <property type="term" value="P:formation of translation preinitiation complex"/>
    <property type="evidence" value="ECO:0007669"/>
    <property type="project" value="TreeGrafter"/>
</dbReference>
<evidence type="ECO:0000259" key="4">
    <source>
        <dbReference type="PROSITE" id="PS50296"/>
    </source>
</evidence>
<dbReference type="InterPro" id="IPR050318">
    <property type="entry name" value="DENR/SUI1_TIF"/>
</dbReference>
<reference evidence="5 6" key="1">
    <citation type="submission" date="2017-11" db="EMBL/GenBank/DDBJ databases">
        <title>Animal gut microbial communities from fecal samples from Wisconsin, USA.</title>
        <authorList>
            <person name="Neumann A."/>
        </authorList>
    </citation>
    <scope>NUCLEOTIDE SEQUENCE [LARGE SCALE GENOMIC DNA]</scope>
    <source>
        <strain evidence="5 6">UWS3</strain>
    </source>
</reference>
<dbReference type="GO" id="GO:0003729">
    <property type="term" value="F:mRNA binding"/>
    <property type="evidence" value="ECO:0007669"/>
    <property type="project" value="TreeGrafter"/>
</dbReference>
<keyword evidence="3" id="KW-0648">Protein biosynthesis</keyword>
<keyword evidence="5" id="KW-0396">Initiation factor</keyword>
<organism evidence="5 6">
    <name type="scientific">Hallerella succinigenes</name>
    <dbReference type="NCBI Taxonomy" id="1896222"/>
    <lineage>
        <taxon>Bacteria</taxon>
        <taxon>Pseudomonadati</taxon>
        <taxon>Fibrobacterota</taxon>
        <taxon>Fibrobacteria</taxon>
        <taxon>Fibrobacterales</taxon>
        <taxon>Fibrobacteraceae</taxon>
        <taxon>Hallerella</taxon>
    </lineage>
</organism>